<sequence length="51" mass="5801">MCAQHGRHLYGESPEWGLASAYHAKSMGVRREAESEGSWRQKHGSRYTNPI</sequence>
<accession>A0ABW0W0T6</accession>
<protein>
    <submittedName>
        <fullName evidence="2">Uncharacterized protein</fullName>
    </submittedName>
</protein>
<proteinExistence type="predicted"/>
<keyword evidence="3" id="KW-1185">Reference proteome</keyword>
<organism evidence="2 3">
    <name type="scientific">Paenibacillus solisilvae</name>
    <dbReference type="NCBI Taxonomy" id="2486751"/>
    <lineage>
        <taxon>Bacteria</taxon>
        <taxon>Bacillati</taxon>
        <taxon>Bacillota</taxon>
        <taxon>Bacilli</taxon>
        <taxon>Bacillales</taxon>
        <taxon>Paenibacillaceae</taxon>
        <taxon>Paenibacillus</taxon>
    </lineage>
</organism>
<feature type="region of interest" description="Disordered" evidence="1">
    <location>
        <begin position="27"/>
        <end position="51"/>
    </location>
</feature>
<name>A0ABW0W0T6_9BACL</name>
<dbReference type="Proteomes" id="UP001596047">
    <property type="component" value="Unassembled WGS sequence"/>
</dbReference>
<evidence type="ECO:0000313" key="3">
    <source>
        <dbReference type="Proteomes" id="UP001596047"/>
    </source>
</evidence>
<evidence type="ECO:0000256" key="1">
    <source>
        <dbReference type="SAM" id="MobiDB-lite"/>
    </source>
</evidence>
<comment type="caution">
    <text evidence="2">The sequence shown here is derived from an EMBL/GenBank/DDBJ whole genome shotgun (WGS) entry which is preliminary data.</text>
</comment>
<gene>
    <name evidence="2" type="ORF">ACFPYJ_22040</name>
</gene>
<dbReference type="EMBL" id="JBHSOW010000080">
    <property type="protein sequence ID" value="MFC5651747.1"/>
    <property type="molecule type" value="Genomic_DNA"/>
</dbReference>
<dbReference type="RefSeq" id="WP_379190376.1">
    <property type="nucleotide sequence ID" value="NZ_JBHSOW010000080.1"/>
</dbReference>
<evidence type="ECO:0000313" key="2">
    <source>
        <dbReference type="EMBL" id="MFC5651747.1"/>
    </source>
</evidence>
<feature type="compositionally biased region" description="Basic and acidic residues" evidence="1">
    <location>
        <begin position="29"/>
        <end position="39"/>
    </location>
</feature>
<reference evidence="3" key="1">
    <citation type="journal article" date="2019" name="Int. J. Syst. Evol. Microbiol.">
        <title>The Global Catalogue of Microorganisms (GCM) 10K type strain sequencing project: providing services to taxonomists for standard genome sequencing and annotation.</title>
        <authorList>
            <consortium name="The Broad Institute Genomics Platform"/>
            <consortium name="The Broad Institute Genome Sequencing Center for Infectious Disease"/>
            <person name="Wu L."/>
            <person name="Ma J."/>
        </authorList>
    </citation>
    <scope>NUCLEOTIDE SEQUENCE [LARGE SCALE GENOMIC DNA]</scope>
    <source>
        <strain evidence="3">CGMCC 1.3240</strain>
    </source>
</reference>